<accession>A0AAF3F1Q4</accession>
<dbReference type="WBParaSite" id="MBELARI_LOCUS20435">
    <property type="protein sequence ID" value="MBELARI_LOCUS20435"/>
    <property type="gene ID" value="MBELARI_LOCUS20435"/>
</dbReference>
<name>A0AAF3F1Q4_9BILA</name>
<evidence type="ECO:0008006" key="4">
    <source>
        <dbReference type="Google" id="ProtNLM"/>
    </source>
</evidence>
<sequence length="156" mass="18217">MFLYQFYLFSSFSLIFGDDYETENEPTFSCYFCVHSQKKQDVETDADQNPDCMNKLKFGSRRDLQRVCTSAEKFCTSTVTNLNGFFTYVERDCAQECTEGCDERGYGLFTQSCTRCCKSNLCNEYDGRNYYLPNFASNYHFSSFLILFIEIINLTL</sequence>
<reference evidence="3" key="1">
    <citation type="submission" date="2024-02" db="UniProtKB">
        <authorList>
            <consortium name="WormBaseParasite"/>
        </authorList>
    </citation>
    <scope>IDENTIFICATION</scope>
</reference>
<dbReference type="Proteomes" id="UP000887575">
    <property type="component" value="Unassembled WGS sequence"/>
</dbReference>
<evidence type="ECO:0000313" key="2">
    <source>
        <dbReference type="Proteomes" id="UP000887575"/>
    </source>
</evidence>
<feature type="signal peptide" evidence="1">
    <location>
        <begin position="1"/>
        <end position="17"/>
    </location>
</feature>
<keyword evidence="2" id="KW-1185">Reference proteome</keyword>
<keyword evidence="1" id="KW-0732">Signal</keyword>
<organism evidence="2 3">
    <name type="scientific">Mesorhabditis belari</name>
    <dbReference type="NCBI Taxonomy" id="2138241"/>
    <lineage>
        <taxon>Eukaryota</taxon>
        <taxon>Metazoa</taxon>
        <taxon>Ecdysozoa</taxon>
        <taxon>Nematoda</taxon>
        <taxon>Chromadorea</taxon>
        <taxon>Rhabditida</taxon>
        <taxon>Rhabditina</taxon>
        <taxon>Rhabditomorpha</taxon>
        <taxon>Rhabditoidea</taxon>
        <taxon>Rhabditidae</taxon>
        <taxon>Mesorhabditinae</taxon>
        <taxon>Mesorhabditis</taxon>
    </lineage>
</organism>
<proteinExistence type="predicted"/>
<evidence type="ECO:0000313" key="3">
    <source>
        <dbReference type="WBParaSite" id="MBELARI_LOCUS20435"/>
    </source>
</evidence>
<protein>
    <recommendedName>
        <fullName evidence="4">Snake toxin/toxin-like domain-containing protein</fullName>
    </recommendedName>
</protein>
<dbReference type="AlphaFoldDB" id="A0AAF3F1Q4"/>
<evidence type="ECO:0000256" key="1">
    <source>
        <dbReference type="SAM" id="SignalP"/>
    </source>
</evidence>
<feature type="chain" id="PRO_5041979328" description="Snake toxin/toxin-like domain-containing protein" evidence="1">
    <location>
        <begin position="18"/>
        <end position="156"/>
    </location>
</feature>
<dbReference type="CDD" id="cd00117">
    <property type="entry name" value="TFP"/>
    <property type="match status" value="1"/>
</dbReference>